<evidence type="ECO:0000313" key="2">
    <source>
        <dbReference type="Proteomes" id="UP000278143"/>
    </source>
</evidence>
<dbReference type="OrthoDB" id="426235at2759"/>
<dbReference type="Gene3D" id="3.40.50.1000">
    <property type="entry name" value="HAD superfamily/HAD-like"/>
    <property type="match status" value="1"/>
</dbReference>
<keyword evidence="2" id="KW-1185">Reference proteome</keyword>
<dbReference type="InterPro" id="IPR006439">
    <property type="entry name" value="HAD-SF_hydro_IA"/>
</dbReference>
<dbReference type="AlphaFoldDB" id="A0A4P9Z1F1"/>
<dbReference type="NCBIfam" id="TIGR01549">
    <property type="entry name" value="HAD-SF-IA-v1"/>
    <property type="match status" value="1"/>
</dbReference>
<dbReference type="PANTHER" id="PTHR43885">
    <property type="entry name" value="HALOACID DEHALOGENASE-LIKE HYDROLASE"/>
    <property type="match status" value="1"/>
</dbReference>
<dbReference type="GO" id="GO:0016791">
    <property type="term" value="F:phosphatase activity"/>
    <property type="evidence" value="ECO:0007669"/>
    <property type="project" value="UniProtKB-ARBA"/>
</dbReference>
<name>A0A4P9Z1F1_9FUNG</name>
<dbReference type="InterPro" id="IPR023214">
    <property type="entry name" value="HAD_sf"/>
</dbReference>
<sequence>MDGTLTLPQKNFIGRMRRELAVPKGTDVLAYAASLPAEERVAAEQLIKRIEDEAMLAIEVQPGLDELIAASSSMAILTRNNPDTVAHFLSLREPAHQFDILVTREFQPPKPAPDPLLHIAKAWNIRPDELMMVGDHLDDLYCARDAGAVGVLLANEGNRDFVPLADCAVDRLDAIIGLLRDGLTVERALAE</sequence>
<dbReference type="SUPFAM" id="SSF56784">
    <property type="entry name" value="HAD-like"/>
    <property type="match status" value="1"/>
</dbReference>
<dbReference type="PANTHER" id="PTHR43885:SF1">
    <property type="entry name" value="SUPERFAMILY HYDROLASE, PUTATIVE (AFU_ORTHOLOGUE AFUA_4G13290)-RELATED"/>
    <property type="match status" value="1"/>
</dbReference>
<dbReference type="EMBL" id="KZ989471">
    <property type="protein sequence ID" value="RKP26254.1"/>
    <property type="molecule type" value="Genomic_DNA"/>
</dbReference>
<dbReference type="Pfam" id="PF13419">
    <property type="entry name" value="HAD_2"/>
    <property type="match status" value="1"/>
</dbReference>
<reference evidence="2" key="1">
    <citation type="journal article" date="2018" name="Nat. Microbiol.">
        <title>Leveraging single-cell genomics to expand the fungal tree of life.</title>
        <authorList>
            <person name="Ahrendt S.R."/>
            <person name="Quandt C.A."/>
            <person name="Ciobanu D."/>
            <person name="Clum A."/>
            <person name="Salamov A."/>
            <person name="Andreopoulos B."/>
            <person name="Cheng J.F."/>
            <person name="Woyke T."/>
            <person name="Pelin A."/>
            <person name="Henrissat B."/>
            <person name="Reynolds N.K."/>
            <person name="Benny G.L."/>
            <person name="Smith M.E."/>
            <person name="James T.Y."/>
            <person name="Grigoriev I.V."/>
        </authorList>
    </citation>
    <scope>NUCLEOTIDE SEQUENCE [LARGE SCALE GENOMIC DNA]</scope>
    <source>
        <strain evidence="2">Benny S71-1</strain>
    </source>
</reference>
<protein>
    <submittedName>
        <fullName evidence="1">HAD-like domain-containing protein</fullName>
    </submittedName>
</protein>
<dbReference type="InterPro" id="IPR036412">
    <property type="entry name" value="HAD-like_sf"/>
</dbReference>
<organism evidence="1 2">
    <name type="scientific">Syncephalis pseudoplumigaleata</name>
    <dbReference type="NCBI Taxonomy" id="1712513"/>
    <lineage>
        <taxon>Eukaryota</taxon>
        <taxon>Fungi</taxon>
        <taxon>Fungi incertae sedis</taxon>
        <taxon>Zoopagomycota</taxon>
        <taxon>Zoopagomycotina</taxon>
        <taxon>Zoopagomycetes</taxon>
        <taxon>Zoopagales</taxon>
        <taxon>Piptocephalidaceae</taxon>
        <taxon>Syncephalis</taxon>
    </lineage>
</organism>
<proteinExistence type="predicted"/>
<evidence type="ECO:0000313" key="1">
    <source>
        <dbReference type="EMBL" id="RKP26254.1"/>
    </source>
</evidence>
<dbReference type="Gene3D" id="1.10.260.80">
    <property type="match status" value="1"/>
</dbReference>
<accession>A0A4P9Z1F1</accession>
<dbReference type="Proteomes" id="UP000278143">
    <property type="component" value="Unassembled WGS sequence"/>
</dbReference>
<dbReference type="CDD" id="cd01427">
    <property type="entry name" value="HAD_like"/>
    <property type="match status" value="1"/>
</dbReference>
<gene>
    <name evidence="1" type="ORF">SYNPS1DRAFT_21942</name>
</gene>
<dbReference type="InterPro" id="IPR041492">
    <property type="entry name" value="HAD_2"/>
</dbReference>